<dbReference type="OrthoDB" id="5419752at2759"/>
<dbReference type="InterPro" id="IPR039914">
    <property type="entry name" value="SRP9-like"/>
</dbReference>
<dbReference type="GO" id="GO:0005786">
    <property type="term" value="C:signal recognition particle, endoplasmic reticulum targeting"/>
    <property type="evidence" value="ECO:0007669"/>
    <property type="project" value="TreeGrafter"/>
</dbReference>
<feature type="region of interest" description="Disordered" evidence="1">
    <location>
        <begin position="143"/>
        <end position="175"/>
    </location>
</feature>
<dbReference type="AlphaFoldDB" id="A0A8H6UP16"/>
<name>A0A8H6UP16_9EURO</name>
<reference evidence="3" key="1">
    <citation type="submission" date="2020-06" db="EMBL/GenBank/DDBJ databases">
        <title>Draft genome sequences of strains closely related to Aspergillus parafelis and Aspergillus hiratsukae.</title>
        <authorList>
            <person name="Dos Santos R.A.C."/>
            <person name="Rivero-Menendez O."/>
            <person name="Steenwyk J.L."/>
            <person name="Mead M.E."/>
            <person name="Goldman G.H."/>
            <person name="Alastruey-Izquierdo A."/>
            <person name="Rokas A."/>
        </authorList>
    </citation>
    <scope>NUCLEOTIDE SEQUENCE</scope>
    <source>
        <strain evidence="3">CNM-CM5623</strain>
        <strain evidence="4">CNM-CM7691</strain>
    </source>
</reference>
<dbReference type="Pfam" id="PF05486">
    <property type="entry name" value="SRP9-21"/>
    <property type="match status" value="1"/>
</dbReference>
<gene>
    <name evidence="3" type="ORF">CNMCM5623_007073</name>
    <name evidence="4" type="ORF">CNMCM7691_000898</name>
</gene>
<accession>A0A8H6UP16</accession>
<dbReference type="PANTHER" id="PTHR12834:SF12">
    <property type="entry name" value="SIGNAL RECOGNITION PARTICLE 9 KDA PROTEIN"/>
    <property type="match status" value="1"/>
</dbReference>
<organism evidence="3 6">
    <name type="scientific">Aspergillus felis</name>
    <dbReference type="NCBI Taxonomy" id="1287682"/>
    <lineage>
        <taxon>Eukaryota</taxon>
        <taxon>Fungi</taxon>
        <taxon>Dikarya</taxon>
        <taxon>Ascomycota</taxon>
        <taxon>Pezizomycotina</taxon>
        <taxon>Eurotiomycetes</taxon>
        <taxon>Eurotiomycetidae</taxon>
        <taxon>Eurotiales</taxon>
        <taxon>Aspergillaceae</taxon>
        <taxon>Aspergillus</taxon>
        <taxon>Aspergillus subgen. Fumigati</taxon>
    </lineage>
</organism>
<dbReference type="Proteomes" id="UP000641853">
    <property type="component" value="Unassembled WGS sequence"/>
</dbReference>
<proteinExistence type="predicted"/>
<dbReference type="InterPro" id="IPR039432">
    <property type="entry name" value="SRP9_dom"/>
</dbReference>
<dbReference type="PANTHER" id="PTHR12834">
    <property type="entry name" value="SIGNAL RECOGNITION PARTICLE 9 KDA PROTEIN"/>
    <property type="match status" value="1"/>
</dbReference>
<dbReference type="EMBL" id="JACBAG010001807">
    <property type="protein sequence ID" value="KAF7181601.1"/>
    <property type="molecule type" value="Genomic_DNA"/>
</dbReference>
<evidence type="ECO:0000259" key="2">
    <source>
        <dbReference type="Pfam" id="PF05486"/>
    </source>
</evidence>
<sequence>MPYLPTSQAFLEQSALLLEAYPETTVTDPPTQTAQTRITTKYGFPSQRPSAQKKPSATPTPETTNSPASTAVTPVAVLTLKTYNPTAGICLKYRTNKAAEVGRLVTSLGKLAGGANAAGLGLSAPAPTTTGSATADVEMTDAPAVVEEAASANASKTDTGAKGGKSKKKGGKGKR</sequence>
<feature type="compositionally biased region" description="Polar residues" evidence="1">
    <location>
        <begin position="25"/>
        <end position="39"/>
    </location>
</feature>
<evidence type="ECO:0000256" key="1">
    <source>
        <dbReference type="SAM" id="MobiDB-lite"/>
    </source>
</evidence>
<feature type="compositionally biased region" description="Low complexity" evidence="1">
    <location>
        <begin position="143"/>
        <end position="160"/>
    </location>
</feature>
<feature type="region of interest" description="Disordered" evidence="1">
    <location>
        <begin position="25"/>
        <end position="69"/>
    </location>
</feature>
<feature type="domain" description="SRP9" evidence="2">
    <location>
        <begin position="34"/>
        <end position="112"/>
    </location>
</feature>
<dbReference type="GO" id="GO:0006614">
    <property type="term" value="P:SRP-dependent cotranslational protein targeting to membrane"/>
    <property type="evidence" value="ECO:0007669"/>
    <property type="project" value="InterPro"/>
</dbReference>
<evidence type="ECO:0000313" key="5">
    <source>
        <dbReference type="Proteomes" id="UP000641853"/>
    </source>
</evidence>
<comment type="caution">
    <text evidence="3">The sequence shown here is derived from an EMBL/GenBank/DDBJ whole genome shotgun (WGS) entry which is preliminary data.</text>
</comment>
<feature type="compositionally biased region" description="Basic residues" evidence="1">
    <location>
        <begin position="164"/>
        <end position="175"/>
    </location>
</feature>
<evidence type="ECO:0000313" key="6">
    <source>
        <dbReference type="Proteomes" id="UP000654922"/>
    </source>
</evidence>
<dbReference type="EMBL" id="JACBAE010001362">
    <property type="protein sequence ID" value="KAF7161502.1"/>
    <property type="molecule type" value="Genomic_DNA"/>
</dbReference>
<feature type="compositionally biased region" description="Polar residues" evidence="1">
    <location>
        <begin position="47"/>
        <end position="69"/>
    </location>
</feature>
<dbReference type="Proteomes" id="UP000654922">
    <property type="component" value="Unassembled WGS sequence"/>
</dbReference>
<evidence type="ECO:0000313" key="4">
    <source>
        <dbReference type="EMBL" id="KAF7181601.1"/>
    </source>
</evidence>
<evidence type="ECO:0000313" key="3">
    <source>
        <dbReference type="EMBL" id="KAF7161502.1"/>
    </source>
</evidence>
<keyword evidence="5" id="KW-1185">Reference proteome</keyword>
<protein>
    <recommendedName>
        <fullName evidence="2">SRP9 domain-containing protein</fullName>
    </recommendedName>
</protein>